<gene>
    <name evidence="2" type="ORF">POF43_008720</name>
    <name evidence="3" type="ORF">POF50_003440</name>
</gene>
<evidence type="ECO:0000313" key="3">
    <source>
        <dbReference type="EMBL" id="MDI5968410.1"/>
    </source>
</evidence>
<protein>
    <submittedName>
        <fullName evidence="3">Uncharacterized protein</fullName>
    </submittedName>
</protein>
<comment type="caution">
    <text evidence="3">The sequence shown here is derived from an EMBL/GenBank/DDBJ whole genome shotgun (WGS) entry which is preliminary data.</text>
</comment>
<dbReference type="AlphaFoldDB" id="A0AA90H0S2"/>
<keyword evidence="1" id="KW-0472">Membrane</keyword>
<evidence type="ECO:0000313" key="4">
    <source>
        <dbReference type="Proteomes" id="UP001156398"/>
    </source>
</evidence>
<organism evidence="3">
    <name type="scientific">Streptantibioticus silvisoli</name>
    <dbReference type="NCBI Taxonomy" id="2705255"/>
    <lineage>
        <taxon>Bacteria</taxon>
        <taxon>Bacillati</taxon>
        <taxon>Actinomycetota</taxon>
        <taxon>Actinomycetes</taxon>
        <taxon>Kitasatosporales</taxon>
        <taxon>Streptomycetaceae</taxon>
        <taxon>Streptantibioticus</taxon>
    </lineage>
</organism>
<reference evidence="3 4" key="1">
    <citation type="submission" date="2023-05" db="EMBL/GenBank/DDBJ databases">
        <title>Streptantibioticus silvisoli sp. nov., acidotolerant actinomycetes 1 from pine litter.</title>
        <authorList>
            <person name="Swiecimska M."/>
            <person name="Golinska P."/>
            <person name="Sangal V."/>
            <person name="Wachnowicz B."/>
            <person name="Goodfellow M."/>
        </authorList>
    </citation>
    <scope>NUCLEOTIDE SEQUENCE</scope>
    <source>
        <strain evidence="3">SL13</strain>
        <strain evidence="2 4">SL54</strain>
    </source>
</reference>
<evidence type="ECO:0000313" key="2">
    <source>
        <dbReference type="EMBL" id="MDI5962793.1"/>
    </source>
</evidence>
<sequence length="79" mass="8394">MSKLEKAKNFRKSKAGTYLSIGTTVFGTLGVVKQFRTARGEGDTLRVVDAVVRAAVIVTGVAVLLRELRDLSGDDVLAG</sequence>
<dbReference type="EMBL" id="JABXJJ020000003">
    <property type="protein sequence ID" value="MDI5968410.1"/>
    <property type="molecule type" value="Genomic_DNA"/>
</dbReference>
<feature type="transmembrane region" description="Helical" evidence="1">
    <location>
        <begin position="15"/>
        <end position="32"/>
    </location>
</feature>
<accession>A0AA90H0S2</accession>
<dbReference type="Proteomes" id="UP001156398">
    <property type="component" value="Unassembled WGS sequence"/>
</dbReference>
<keyword evidence="1" id="KW-0812">Transmembrane</keyword>
<dbReference type="EMBL" id="JAAGKO020000008">
    <property type="protein sequence ID" value="MDI5962793.1"/>
    <property type="molecule type" value="Genomic_DNA"/>
</dbReference>
<dbReference type="RefSeq" id="WP_271317159.1">
    <property type="nucleotide sequence ID" value="NZ_JAAGKO020000008.1"/>
</dbReference>
<keyword evidence="4" id="KW-1185">Reference proteome</keyword>
<proteinExistence type="predicted"/>
<evidence type="ECO:0000256" key="1">
    <source>
        <dbReference type="SAM" id="Phobius"/>
    </source>
</evidence>
<name>A0AA90H0S2_9ACTN</name>
<keyword evidence="1" id="KW-1133">Transmembrane helix</keyword>